<accession>A0ABV7YFU9</accession>
<proteinExistence type="predicted"/>
<dbReference type="GO" id="GO:0016787">
    <property type="term" value="F:hydrolase activity"/>
    <property type="evidence" value="ECO:0007669"/>
    <property type="project" value="UniProtKB-KW"/>
</dbReference>
<evidence type="ECO:0000313" key="2">
    <source>
        <dbReference type="EMBL" id="MFC3762954.1"/>
    </source>
</evidence>
<sequence length="278" mass="28704">MTSTVTSADGTSIAFDSTGSGPALILVNGAMSFRAWSPTLQSLQAGLADGNTVFNYDRRGRGENALIETPEPDAATAKQAELDDLAALIAQAGGSAILMGFSSGSVLSLEAALAGLPVAGLILFEPPFVITADRPYVGADYRERVLAALTEGRRDDALTAFLVEASNVPPEFVGGMQESSAWAGMQQVAPTLTYDAAIMGPTQTGDPSLLKKFAAVDVPTLTIASQGSDPWLQAGAAATAELVPNATHQVLPGEVHDLDIEPALPVLKAWLGQLTAGR</sequence>
<evidence type="ECO:0000313" key="3">
    <source>
        <dbReference type="Proteomes" id="UP001595699"/>
    </source>
</evidence>
<dbReference type="InterPro" id="IPR029058">
    <property type="entry name" value="AB_hydrolase_fold"/>
</dbReference>
<dbReference type="Proteomes" id="UP001595699">
    <property type="component" value="Unassembled WGS sequence"/>
</dbReference>
<comment type="caution">
    <text evidence="2">The sequence shown here is derived from an EMBL/GenBank/DDBJ whole genome shotgun (WGS) entry which is preliminary data.</text>
</comment>
<evidence type="ECO:0000259" key="1">
    <source>
        <dbReference type="Pfam" id="PF12697"/>
    </source>
</evidence>
<name>A0ABV7YFU9_9ACTN</name>
<dbReference type="EMBL" id="JBHRZH010000017">
    <property type="protein sequence ID" value="MFC3762954.1"/>
    <property type="molecule type" value="Genomic_DNA"/>
</dbReference>
<dbReference type="InterPro" id="IPR000073">
    <property type="entry name" value="AB_hydrolase_1"/>
</dbReference>
<organism evidence="2 3">
    <name type="scientific">Tenggerimyces flavus</name>
    <dbReference type="NCBI Taxonomy" id="1708749"/>
    <lineage>
        <taxon>Bacteria</taxon>
        <taxon>Bacillati</taxon>
        <taxon>Actinomycetota</taxon>
        <taxon>Actinomycetes</taxon>
        <taxon>Propionibacteriales</taxon>
        <taxon>Nocardioidaceae</taxon>
        <taxon>Tenggerimyces</taxon>
    </lineage>
</organism>
<feature type="domain" description="AB hydrolase-1" evidence="1">
    <location>
        <begin position="24"/>
        <end position="251"/>
    </location>
</feature>
<protein>
    <submittedName>
        <fullName evidence="2">Alpha/beta fold hydrolase</fullName>
    </submittedName>
</protein>
<dbReference type="Gene3D" id="3.40.50.1820">
    <property type="entry name" value="alpha/beta hydrolase"/>
    <property type="match status" value="1"/>
</dbReference>
<reference evidence="3" key="1">
    <citation type="journal article" date="2019" name="Int. J. Syst. Evol. Microbiol.">
        <title>The Global Catalogue of Microorganisms (GCM) 10K type strain sequencing project: providing services to taxonomists for standard genome sequencing and annotation.</title>
        <authorList>
            <consortium name="The Broad Institute Genomics Platform"/>
            <consortium name="The Broad Institute Genome Sequencing Center for Infectious Disease"/>
            <person name="Wu L."/>
            <person name="Ma J."/>
        </authorList>
    </citation>
    <scope>NUCLEOTIDE SEQUENCE [LARGE SCALE GENOMIC DNA]</scope>
    <source>
        <strain evidence="3">CGMCC 4.7241</strain>
    </source>
</reference>
<keyword evidence="3" id="KW-1185">Reference proteome</keyword>
<gene>
    <name evidence="2" type="ORF">ACFOUW_19090</name>
</gene>
<keyword evidence="2" id="KW-0378">Hydrolase</keyword>
<dbReference type="Pfam" id="PF12697">
    <property type="entry name" value="Abhydrolase_6"/>
    <property type="match status" value="1"/>
</dbReference>
<dbReference type="SUPFAM" id="SSF53474">
    <property type="entry name" value="alpha/beta-Hydrolases"/>
    <property type="match status" value="1"/>
</dbReference>
<dbReference type="RefSeq" id="WP_205119955.1">
    <property type="nucleotide sequence ID" value="NZ_JAFBCM010000001.1"/>
</dbReference>